<comment type="cofactor">
    <cofactor evidence="1">
        <name>heme</name>
        <dbReference type="ChEBI" id="CHEBI:30413"/>
    </cofactor>
</comment>
<dbReference type="Pfam" id="PF00067">
    <property type="entry name" value="p450"/>
    <property type="match status" value="1"/>
</dbReference>
<dbReference type="InterPro" id="IPR017972">
    <property type="entry name" value="Cyt_P450_CS"/>
</dbReference>
<keyword evidence="3" id="KW-0349">Heme</keyword>
<dbReference type="PROSITE" id="PS00086">
    <property type="entry name" value="CYTOCHROME_P450"/>
    <property type="match status" value="1"/>
</dbReference>
<dbReference type="SUPFAM" id="SSF48264">
    <property type="entry name" value="Cytochrome P450"/>
    <property type="match status" value="1"/>
</dbReference>
<keyword evidence="3" id="KW-0503">Monooxygenase</keyword>
<keyword evidence="3" id="KW-0408">Iron</keyword>
<dbReference type="GO" id="GO:0016705">
    <property type="term" value="F:oxidoreductase activity, acting on paired donors, with incorporation or reduction of molecular oxygen"/>
    <property type="evidence" value="ECO:0007669"/>
    <property type="project" value="InterPro"/>
</dbReference>
<dbReference type="GO" id="GO:0004497">
    <property type="term" value="F:monooxygenase activity"/>
    <property type="evidence" value="ECO:0007669"/>
    <property type="project" value="UniProtKB-KW"/>
</dbReference>
<organism evidence="4 5">
    <name type="scientific">Klebsiella oxytoca</name>
    <dbReference type="NCBI Taxonomy" id="571"/>
    <lineage>
        <taxon>Bacteria</taxon>
        <taxon>Pseudomonadati</taxon>
        <taxon>Pseudomonadota</taxon>
        <taxon>Gammaproteobacteria</taxon>
        <taxon>Enterobacterales</taxon>
        <taxon>Enterobacteriaceae</taxon>
        <taxon>Klebsiella/Raoultella group</taxon>
        <taxon>Klebsiella</taxon>
    </lineage>
</organism>
<reference evidence="4 5" key="1">
    <citation type="submission" date="2019-11" db="EMBL/GenBank/DDBJ databases">
        <title>Isolation and Application of One Kind of P-Hydroxybenzoic Acid Degrading Bacterium in Mitigating Cropping Obstacle of Cucumber.</title>
        <authorList>
            <person name="Wu F."/>
            <person name="An Y."/>
        </authorList>
    </citation>
    <scope>NUCLEOTIDE SEQUENCE [LARGE SCALE GENOMIC DNA]</scope>
    <source>
        <strain evidence="4 5">P620</strain>
    </source>
</reference>
<proteinExistence type="inferred from homology"/>
<gene>
    <name evidence="4" type="ORF">GJ746_05265</name>
</gene>
<evidence type="ECO:0000313" key="4">
    <source>
        <dbReference type="EMBL" id="QGN36736.1"/>
    </source>
</evidence>
<dbReference type="GO" id="GO:0005506">
    <property type="term" value="F:iron ion binding"/>
    <property type="evidence" value="ECO:0007669"/>
    <property type="project" value="InterPro"/>
</dbReference>
<dbReference type="AlphaFoldDB" id="A0A6B8MPA0"/>
<keyword evidence="3" id="KW-0560">Oxidoreductase</keyword>
<dbReference type="EMBL" id="CP046115">
    <property type="protein sequence ID" value="QGN36736.1"/>
    <property type="molecule type" value="Genomic_DNA"/>
</dbReference>
<dbReference type="OrthoDB" id="9801155at2"/>
<evidence type="ECO:0000256" key="3">
    <source>
        <dbReference type="RuleBase" id="RU000461"/>
    </source>
</evidence>
<dbReference type="InterPro" id="IPR036396">
    <property type="entry name" value="Cyt_P450_sf"/>
</dbReference>
<evidence type="ECO:0000256" key="2">
    <source>
        <dbReference type="ARBA" id="ARBA00010617"/>
    </source>
</evidence>
<name>A0A6B8MPA0_KLEOX</name>
<dbReference type="Proteomes" id="UP000427108">
    <property type="component" value="Chromosome"/>
</dbReference>
<evidence type="ECO:0000256" key="1">
    <source>
        <dbReference type="ARBA" id="ARBA00001971"/>
    </source>
</evidence>
<dbReference type="PANTHER" id="PTHR46696">
    <property type="entry name" value="P450, PUTATIVE (EUROFUNG)-RELATED"/>
    <property type="match status" value="1"/>
</dbReference>
<dbReference type="InterPro" id="IPR001128">
    <property type="entry name" value="Cyt_P450"/>
</dbReference>
<sequence>MAYVDKALRFNPSSPTFQENLHNVYHHMRNHQPVARIGKTWILTRYRDVYQALRERAFVSSGIPEDLHAELEKQSLCLSPALRNLLYGIVLFEDGGVHRDHRQALQALFTGESWTALTDIISREAGELVTGLTESRAFDGISQVAAPLWGRLFTAWLNLPEEQQRVVEQEKNAIRLLLDPSAIDRQGLERLLQALSHLDKSFNQLAHREGYDSLFYRSLLKGYGGDKQALAERFSTDCVTMLIGGSETSEALTGNMLLMLARHPELQERVGNNSLRMKEIVSETMRFESPLQMSRRRVVAPVTFLGRDLKAGDNILLCLGSANRDETVFDDAECFIPGRKNAQKQLGFGAGAHQCIGQLLAQFQAENLAAALSQRGVIAMEGDAQWSKRSLILRTLDSLPLRIDALTS</sequence>
<comment type="similarity">
    <text evidence="2 3">Belongs to the cytochrome P450 family.</text>
</comment>
<dbReference type="PANTHER" id="PTHR46696:SF1">
    <property type="entry name" value="CYTOCHROME P450 YJIB-RELATED"/>
    <property type="match status" value="1"/>
</dbReference>
<keyword evidence="3" id="KW-0479">Metal-binding</keyword>
<dbReference type="RefSeq" id="WP_154679238.1">
    <property type="nucleotide sequence ID" value="NZ_CP046115.1"/>
</dbReference>
<accession>A0A6B8MPA0</accession>
<evidence type="ECO:0000313" key="5">
    <source>
        <dbReference type="Proteomes" id="UP000427108"/>
    </source>
</evidence>
<protein>
    <submittedName>
        <fullName evidence="4">Cytochrome P450</fullName>
    </submittedName>
</protein>
<dbReference type="GO" id="GO:0020037">
    <property type="term" value="F:heme binding"/>
    <property type="evidence" value="ECO:0007669"/>
    <property type="project" value="InterPro"/>
</dbReference>
<dbReference type="Gene3D" id="1.10.630.10">
    <property type="entry name" value="Cytochrome P450"/>
    <property type="match status" value="1"/>
</dbReference>